<dbReference type="Gramene" id="Pp3c22_4140V3.4">
    <property type="protein sequence ID" value="Pp3c22_4140V3.4"/>
    <property type="gene ID" value="Pp3c22_4140"/>
</dbReference>
<keyword evidence="3" id="KW-0012">Acyltransferase</keyword>
<organism evidence="4">
    <name type="scientific">Physcomitrium patens</name>
    <name type="common">Spreading-leaved earth moss</name>
    <name type="synonym">Physcomitrella patens</name>
    <dbReference type="NCBI Taxonomy" id="3218"/>
    <lineage>
        <taxon>Eukaryota</taxon>
        <taxon>Viridiplantae</taxon>
        <taxon>Streptophyta</taxon>
        <taxon>Embryophyta</taxon>
        <taxon>Bryophyta</taxon>
        <taxon>Bryophytina</taxon>
        <taxon>Bryopsida</taxon>
        <taxon>Funariidae</taxon>
        <taxon>Funariales</taxon>
        <taxon>Funariaceae</taxon>
        <taxon>Physcomitrium</taxon>
    </lineage>
</organism>
<dbReference type="Pfam" id="PF02458">
    <property type="entry name" value="Transferase"/>
    <property type="match status" value="1"/>
</dbReference>
<dbReference type="EnsemblPlants" id="Pp3c22_4140V3.3">
    <property type="protein sequence ID" value="Pp3c22_4140V3.3"/>
    <property type="gene ID" value="Pp3c22_4140"/>
</dbReference>
<dbReference type="PANTHER" id="PTHR31642">
    <property type="entry name" value="TRICHOTHECENE 3-O-ACETYLTRANSFERASE"/>
    <property type="match status" value="1"/>
</dbReference>
<dbReference type="OMA" id="VIGHAMH"/>
<dbReference type="Gramene" id="Pp3c22_4140V3.5">
    <property type="protein sequence ID" value="Pp3c22_4140V3.5"/>
    <property type="gene ID" value="Pp3c22_4140"/>
</dbReference>
<dbReference type="EnsemblPlants" id="Pp3c22_4140V3.2">
    <property type="protein sequence ID" value="Pp3c22_4140V3.2"/>
    <property type="gene ID" value="Pp3c22_4140"/>
</dbReference>
<evidence type="ECO:0000256" key="2">
    <source>
        <dbReference type="ARBA" id="ARBA00022679"/>
    </source>
</evidence>
<evidence type="ECO:0000256" key="3">
    <source>
        <dbReference type="ARBA" id="ARBA00023315"/>
    </source>
</evidence>
<dbReference type="OrthoDB" id="671439at2759"/>
<dbReference type="Gramene" id="Pp3c22_4140V3.1">
    <property type="protein sequence ID" value="Pp3c22_4140V3.1"/>
    <property type="gene ID" value="Pp3c22_4140"/>
</dbReference>
<gene>
    <name evidence="5" type="primary">LOC112275357</name>
    <name evidence="4" type="ORF">PHYPA_026694</name>
</gene>
<name>A0A2K1IM80_PHYPA</name>
<comment type="similarity">
    <text evidence="1">Belongs to the plant acyltransferase family.</text>
</comment>
<dbReference type="EMBL" id="ABEU02000022">
    <property type="protein sequence ID" value="PNR30378.1"/>
    <property type="molecule type" value="Genomic_DNA"/>
</dbReference>
<dbReference type="Gramene" id="Pp3c22_4140V3.3">
    <property type="protein sequence ID" value="Pp3c22_4140V3.3"/>
    <property type="gene ID" value="Pp3c22_4140"/>
</dbReference>
<evidence type="ECO:0000313" key="5">
    <source>
        <dbReference type="EnsemblPlants" id="Pp3c22_4140V3.1"/>
    </source>
</evidence>
<dbReference type="GO" id="GO:0016747">
    <property type="term" value="F:acyltransferase activity, transferring groups other than amino-acyl groups"/>
    <property type="evidence" value="ECO:0000318"/>
    <property type="project" value="GO_Central"/>
</dbReference>
<dbReference type="EnsemblPlants" id="Pp3c22_4140V3.5">
    <property type="protein sequence ID" value="Pp3c22_4140V3.5"/>
    <property type="gene ID" value="Pp3c22_4140"/>
</dbReference>
<dbReference type="Proteomes" id="UP000006727">
    <property type="component" value="Chromosome 22"/>
</dbReference>
<sequence>MKIERGLPRLVKPADRSNAVPKVVPLSSSDLVVPRLHVGVIFAYKASKGVSFDHVVQVLEGALGRVLTEYREWAGRLVIDETGRPAIELNDDGVVFVEAVADGCLQDVFPFDPSPLLQSMVPPSRGVPELLLVQVTKFKCGGLTLGVARYHQVADGTGASQFMNAWASACKGLPLSSIRHDRAALMPRDQPTPTFDHIEYVIPLPKPDAEVTSNNRPVATKKIRFSFDMVKKIKSKAVKENDERGFPTYSTFESLTGHLWRCITKARGLSGDIETRTTIFCDVRRRLTPSISEDYYGNAIFHSCARTFVTQLTEEPLSYAAGVVHASIKRLDNDYIRSAIDYIEHRRQNTASFGRTLSTVLSPDLKVTSWLQMPLYKLDFGWGTPVYAGPAHVPFEGLIVLNASHTQDGSVDAILTLFEDDMAKFENICFEVPN</sequence>
<dbReference type="GeneID" id="112275357"/>
<evidence type="ECO:0000313" key="6">
    <source>
        <dbReference type="Proteomes" id="UP000006727"/>
    </source>
</evidence>
<dbReference type="EnsemblPlants" id="Pp3c22_4140V3.1">
    <property type="protein sequence ID" value="Pp3c22_4140V3.1"/>
    <property type="gene ID" value="Pp3c22_4140"/>
</dbReference>
<dbReference type="PANTHER" id="PTHR31642:SF13">
    <property type="entry name" value="AGMATINE HYDROXYCINNAMOYLTRANSFERASE 1"/>
    <property type="match status" value="1"/>
</dbReference>
<dbReference type="AlphaFoldDB" id="A0A2K1IM80"/>
<dbReference type="PaxDb" id="3218-PP1S275_68V6.2"/>
<proteinExistence type="inferred from homology"/>
<accession>A0A2K1IM80</accession>
<reference evidence="4 6" key="2">
    <citation type="journal article" date="2018" name="Plant J.">
        <title>The Physcomitrella patens chromosome-scale assembly reveals moss genome structure and evolution.</title>
        <authorList>
            <person name="Lang D."/>
            <person name="Ullrich K.K."/>
            <person name="Murat F."/>
            <person name="Fuchs J."/>
            <person name="Jenkins J."/>
            <person name="Haas F.B."/>
            <person name="Piednoel M."/>
            <person name="Gundlach H."/>
            <person name="Van Bel M."/>
            <person name="Meyberg R."/>
            <person name="Vives C."/>
            <person name="Morata J."/>
            <person name="Symeonidi A."/>
            <person name="Hiss M."/>
            <person name="Muchero W."/>
            <person name="Kamisugi Y."/>
            <person name="Saleh O."/>
            <person name="Blanc G."/>
            <person name="Decker E.L."/>
            <person name="van Gessel N."/>
            <person name="Grimwood J."/>
            <person name="Hayes R.D."/>
            <person name="Graham S.W."/>
            <person name="Gunter L.E."/>
            <person name="McDaniel S.F."/>
            <person name="Hoernstein S.N.W."/>
            <person name="Larsson A."/>
            <person name="Li F.W."/>
            <person name="Perroud P.F."/>
            <person name="Phillips J."/>
            <person name="Ranjan P."/>
            <person name="Rokshar D.S."/>
            <person name="Rothfels C.J."/>
            <person name="Schneider L."/>
            <person name="Shu S."/>
            <person name="Stevenson D.W."/>
            <person name="Thummler F."/>
            <person name="Tillich M."/>
            <person name="Villarreal Aguilar J.C."/>
            <person name="Widiez T."/>
            <person name="Wong G.K."/>
            <person name="Wymore A."/>
            <person name="Zhang Y."/>
            <person name="Zimmer A.D."/>
            <person name="Quatrano R.S."/>
            <person name="Mayer K.F.X."/>
            <person name="Goodstein D."/>
            <person name="Casacuberta J.M."/>
            <person name="Vandepoele K."/>
            <person name="Reski R."/>
            <person name="Cuming A.C."/>
            <person name="Tuskan G.A."/>
            <person name="Maumus F."/>
            <person name="Salse J."/>
            <person name="Schmutz J."/>
            <person name="Rensing S.A."/>
        </authorList>
    </citation>
    <scope>NUCLEOTIDE SEQUENCE [LARGE SCALE GENOMIC DNA]</scope>
    <source>
        <strain evidence="5 6">cv. Gransden 2004</strain>
    </source>
</reference>
<dbReference type="Gramene" id="Pp3c22_4140V3.2">
    <property type="protein sequence ID" value="Pp3c22_4140V3.2"/>
    <property type="gene ID" value="Pp3c22_4140"/>
</dbReference>
<dbReference type="InterPro" id="IPR050317">
    <property type="entry name" value="Plant_Fungal_Acyltransferase"/>
</dbReference>
<reference evidence="4 6" key="1">
    <citation type="journal article" date="2008" name="Science">
        <title>The Physcomitrella genome reveals evolutionary insights into the conquest of land by plants.</title>
        <authorList>
            <person name="Rensing S."/>
            <person name="Lang D."/>
            <person name="Zimmer A."/>
            <person name="Terry A."/>
            <person name="Salamov A."/>
            <person name="Shapiro H."/>
            <person name="Nishiyama T."/>
            <person name="Perroud P.-F."/>
            <person name="Lindquist E."/>
            <person name="Kamisugi Y."/>
            <person name="Tanahashi T."/>
            <person name="Sakakibara K."/>
            <person name="Fujita T."/>
            <person name="Oishi K."/>
            <person name="Shin-I T."/>
            <person name="Kuroki Y."/>
            <person name="Toyoda A."/>
            <person name="Suzuki Y."/>
            <person name="Hashimoto A."/>
            <person name="Yamaguchi K."/>
            <person name="Sugano A."/>
            <person name="Kohara Y."/>
            <person name="Fujiyama A."/>
            <person name="Anterola A."/>
            <person name="Aoki S."/>
            <person name="Ashton N."/>
            <person name="Barbazuk W.B."/>
            <person name="Barker E."/>
            <person name="Bennetzen J."/>
            <person name="Bezanilla M."/>
            <person name="Blankenship R."/>
            <person name="Cho S.H."/>
            <person name="Dutcher S."/>
            <person name="Estelle M."/>
            <person name="Fawcett J.A."/>
            <person name="Gundlach H."/>
            <person name="Hanada K."/>
            <person name="Heyl A."/>
            <person name="Hicks K.A."/>
            <person name="Hugh J."/>
            <person name="Lohr M."/>
            <person name="Mayer K."/>
            <person name="Melkozernov A."/>
            <person name="Murata T."/>
            <person name="Nelson D."/>
            <person name="Pils B."/>
            <person name="Prigge M."/>
            <person name="Reiss B."/>
            <person name="Renner T."/>
            <person name="Rombauts S."/>
            <person name="Rushton P."/>
            <person name="Sanderfoot A."/>
            <person name="Schween G."/>
            <person name="Shiu S.-H."/>
            <person name="Stueber K."/>
            <person name="Theodoulou F.L."/>
            <person name="Tu H."/>
            <person name="Van de Peer Y."/>
            <person name="Verrier P.J."/>
            <person name="Waters E."/>
            <person name="Wood A."/>
            <person name="Yang L."/>
            <person name="Cove D."/>
            <person name="Cuming A."/>
            <person name="Hasebe M."/>
            <person name="Lucas S."/>
            <person name="Mishler D.B."/>
            <person name="Reski R."/>
            <person name="Grigoriev I."/>
            <person name="Quatrano R.S."/>
            <person name="Boore J.L."/>
        </authorList>
    </citation>
    <scope>NUCLEOTIDE SEQUENCE [LARGE SCALE GENOMIC DNA]</scope>
    <source>
        <strain evidence="5 6">cv. Gransden 2004</strain>
    </source>
</reference>
<dbReference type="InterPro" id="IPR023213">
    <property type="entry name" value="CAT-like_dom_sf"/>
</dbReference>
<dbReference type="FunFam" id="3.30.559.10:FF:000008">
    <property type="entry name" value="Tryptamine hydroxycinnamoyl transferase"/>
    <property type="match status" value="1"/>
</dbReference>
<dbReference type="STRING" id="3218.A0A2K1IM80"/>
<dbReference type="RefSeq" id="XP_024361445.1">
    <property type="nucleotide sequence ID" value="XM_024505677.2"/>
</dbReference>
<evidence type="ECO:0000256" key="1">
    <source>
        <dbReference type="ARBA" id="ARBA00009861"/>
    </source>
</evidence>
<dbReference type="EnsemblPlants" id="Pp3c22_4140V3.4">
    <property type="protein sequence ID" value="Pp3c22_4140V3.4"/>
    <property type="gene ID" value="Pp3c22_4140"/>
</dbReference>
<evidence type="ECO:0008006" key="7">
    <source>
        <dbReference type="Google" id="ProtNLM"/>
    </source>
</evidence>
<evidence type="ECO:0000313" key="4">
    <source>
        <dbReference type="EMBL" id="PNR30378.1"/>
    </source>
</evidence>
<keyword evidence="2" id="KW-0808">Transferase</keyword>
<reference evidence="5" key="3">
    <citation type="submission" date="2020-12" db="UniProtKB">
        <authorList>
            <consortium name="EnsemblPlants"/>
        </authorList>
    </citation>
    <scope>IDENTIFICATION</scope>
</reference>
<dbReference type="Gene3D" id="3.30.559.10">
    <property type="entry name" value="Chloramphenicol acetyltransferase-like domain"/>
    <property type="match status" value="2"/>
</dbReference>
<protein>
    <recommendedName>
        <fullName evidence="7">BAHD family acyltransferase, clade V</fullName>
    </recommendedName>
</protein>
<keyword evidence="6" id="KW-1185">Reference proteome</keyword>